<gene>
    <name evidence="12" type="ORF">GCM10008935_22280</name>
</gene>
<dbReference type="Gene3D" id="3.30.565.10">
    <property type="entry name" value="Histidine kinase-like ATPase, C-terminal domain"/>
    <property type="match status" value="1"/>
</dbReference>
<keyword evidence="13" id="KW-1185">Reference proteome</keyword>
<evidence type="ECO:0000256" key="10">
    <source>
        <dbReference type="SAM" id="Phobius"/>
    </source>
</evidence>
<evidence type="ECO:0000256" key="5">
    <source>
        <dbReference type="ARBA" id="ARBA00022741"/>
    </source>
</evidence>
<evidence type="ECO:0000256" key="8">
    <source>
        <dbReference type="ARBA" id="ARBA00023012"/>
    </source>
</evidence>
<reference evidence="13" key="1">
    <citation type="journal article" date="2019" name="Int. J. Syst. Evol. Microbiol.">
        <title>The Global Catalogue of Microorganisms (GCM) 10K type strain sequencing project: providing services to taxonomists for standard genome sequencing and annotation.</title>
        <authorList>
            <consortium name="The Broad Institute Genomics Platform"/>
            <consortium name="The Broad Institute Genome Sequencing Center for Infectious Disease"/>
            <person name="Wu L."/>
            <person name="Ma J."/>
        </authorList>
    </citation>
    <scope>NUCLEOTIDE SEQUENCE [LARGE SCALE GENOMIC DNA]</scope>
    <source>
        <strain evidence="13">JCM 14193</strain>
    </source>
</reference>
<feature type="domain" description="Signal transduction histidine kinase subgroup 3 dimerisation and phosphoacceptor" evidence="11">
    <location>
        <begin position="184"/>
        <end position="246"/>
    </location>
</feature>
<keyword evidence="10" id="KW-1133">Transmembrane helix</keyword>
<dbReference type="CDD" id="cd16917">
    <property type="entry name" value="HATPase_UhpB-NarQ-NarX-like"/>
    <property type="match status" value="1"/>
</dbReference>
<evidence type="ECO:0000256" key="9">
    <source>
        <dbReference type="SAM" id="Coils"/>
    </source>
</evidence>
<dbReference type="Gene3D" id="1.20.5.1930">
    <property type="match status" value="1"/>
</dbReference>
<dbReference type="InterPro" id="IPR011712">
    <property type="entry name" value="Sig_transdc_His_kin_sub3_dim/P"/>
</dbReference>
<keyword evidence="10" id="KW-0472">Membrane</keyword>
<evidence type="ECO:0000256" key="4">
    <source>
        <dbReference type="ARBA" id="ARBA00022679"/>
    </source>
</evidence>
<comment type="caution">
    <text evidence="12">The sequence shown here is derived from an EMBL/GenBank/DDBJ whole genome shotgun (WGS) entry which is preliminary data.</text>
</comment>
<feature type="transmembrane region" description="Helical" evidence="10">
    <location>
        <begin position="99"/>
        <end position="121"/>
    </location>
</feature>
<name>A0ABP3JWI2_9BACI</name>
<feature type="coiled-coil region" evidence="9">
    <location>
        <begin position="152"/>
        <end position="186"/>
    </location>
</feature>
<evidence type="ECO:0000256" key="1">
    <source>
        <dbReference type="ARBA" id="ARBA00000085"/>
    </source>
</evidence>
<keyword evidence="10" id="KW-0812">Transmembrane</keyword>
<evidence type="ECO:0000256" key="7">
    <source>
        <dbReference type="ARBA" id="ARBA00022840"/>
    </source>
</evidence>
<accession>A0ABP3JWI2</accession>
<dbReference type="PANTHER" id="PTHR24421:SF10">
    <property type="entry name" value="NITRATE_NITRITE SENSOR PROTEIN NARQ"/>
    <property type="match status" value="1"/>
</dbReference>
<dbReference type="Pfam" id="PF07730">
    <property type="entry name" value="HisKA_3"/>
    <property type="match status" value="1"/>
</dbReference>
<dbReference type="RefSeq" id="WP_343783631.1">
    <property type="nucleotide sequence ID" value="NZ_BAAACZ010000018.1"/>
</dbReference>
<evidence type="ECO:0000256" key="6">
    <source>
        <dbReference type="ARBA" id="ARBA00022777"/>
    </source>
</evidence>
<keyword evidence="4" id="KW-0808">Transferase</keyword>
<organism evidence="12 13">
    <name type="scientific">Alkalibacillus silvisoli</name>
    <dbReference type="NCBI Taxonomy" id="392823"/>
    <lineage>
        <taxon>Bacteria</taxon>
        <taxon>Bacillati</taxon>
        <taxon>Bacillota</taxon>
        <taxon>Bacilli</taxon>
        <taxon>Bacillales</taxon>
        <taxon>Bacillaceae</taxon>
        <taxon>Alkalibacillus</taxon>
    </lineage>
</organism>
<feature type="transmembrane region" description="Helical" evidence="10">
    <location>
        <begin position="30"/>
        <end position="50"/>
    </location>
</feature>
<evidence type="ECO:0000256" key="2">
    <source>
        <dbReference type="ARBA" id="ARBA00012438"/>
    </source>
</evidence>
<dbReference type="GO" id="GO:0016301">
    <property type="term" value="F:kinase activity"/>
    <property type="evidence" value="ECO:0007669"/>
    <property type="project" value="UniProtKB-KW"/>
</dbReference>
<keyword evidence="3" id="KW-0597">Phosphoprotein</keyword>
<feature type="transmembrane region" description="Helical" evidence="10">
    <location>
        <begin position="127"/>
        <end position="145"/>
    </location>
</feature>
<keyword evidence="8" id="KW-0902">Two-component regulatory system</keyword>
<feature type="transmembrane region" description="Helical" evidence="10">
    <location>
        <begin position="6"/>
        <end position="23"/>
    </location>
</feature>
<keyword evidence="5" id="KW-0547">Nucleotide-binding</keyword>
<keyword evidence="7" id="KW-0067">ATP-binding</keyword>
<keyword evidence="6 12" id="KW-0418">Kinase</keyword>
<feature type="transmembrane region" description="Helical" evidence="10">
    <location>
        <begin position="56"/>
        <end position="87"/>
    </location>
</feature>
<sequence length="381" mass="44293">MKGYMYWIILQLMIWSGLAYPLFMDLDNHLWRLLGVAAYFALLFVVPLFYKRPVYLSIVFCLKIIILMLTFFPIGSIDYHLLIWLALTLLLIEASERLSFTPFIVVSLFSLLPISTFVLYGTTSLQTLLFALLYMVIILSAIIYYKIRQHQHEDLLAQYEELYSEHRRLRRRITDHEEAVRQEERHMIGQEIHDSVGHKLTSMIMQIEAFRLTSDTHNEPQINKLKALANESLEETRKAVKTFKQREIGGLQGVMRLIRKLEMESFLQIHFSVKHGAFAAPLNGEQSFVIYRCVQEGLTNIMKHSQAREAQITFDSPGGSIFRFEIVNPTHSDTSFQKGYGLTSMQERLEKIGGGVEVHKGERQFVLRAWIRLNERGEIDD</sequence>
<dbReference type="EMBL" id="BAAACZ010000018">
    <property type="protein sequence ID" value="GAA0465957.1"/>
    <property type="molecule type" value="Genomic_DNA"/>
</dbReference>
<evidence type="ECO:0000313" key="12">
    <source>
        <dbReference type="EMBL" id="GAA0465957.1"/>
    </source>
</evidence>
<dbReference type="PANTHER" id="PTHR24421">
    <property type="entry name" value="NITRATE/NITRITE SENSOR PROTEIN NARX-RELATED"/>
    <property type="match status" value="1"/>
</dbReference>
<protein>
    <recommendedName>
        <fullName evidence="2">histidine kinase</fullName>
        <ecNumber evidence="2">2.7.13.3</ecNumber>
    </recommendedName>
</protein>
<evidence type="ECO:0000256" key="3">
    <source>
        <dbReference type="ARBA" id="ARBA00022553"/>
    </source>
</evidence>
<keyword evidence="9" id="KW-0175">Coiled coil</keyword>
<dbReference type="InterPro" id="IPR050482">
    <property type="entry name" value="Sensor_HK_TwoCompSys"/>
</dbReference>
<comment type="catalytic activity">
    <reaction evidence="1">
        <text>ATP + protein L-histidine = ADP + protein N-phospho-L-histidine.</text>
        <dbReference type="EC" id="2.7.13.3"/>
    </reaction>
</comment>
<evidence type="ECO:0000313" key="13">
    <source>
        <dbReference type="Proteomes" id="UP001500740"/>
    </source>
</evidence>
<dbReference type="EC" id="2.7.13.3" evidence="2"/>
<evidence type="ECO:0000259" key="11">
    <source>
        <dbReference type="Pfam" id="PF07730"/>
    </source>
</evidence>
<dbReference type="Proteomes" id="UP001500740">
    <property type="component" value="Unassembled WGS sequence"/>
</dbReference>
<dbReference type="InterPro" id="IPR036890">
    <property type="entry name" value="HATPase_C_sf"/>
</dbReference>
<proteinExistence type="predicted"/>